<reference evidence="1" key="1">
    <citation type="submission" date="2017-07" db="EMBL/GenBank/DDBJ databases">
        <title>Taro Niue Genome Assembly and Annotation.</title>
        <authorList>
            <person name="Atibalentja N."/>
            <person name="Keating K."/>
            <person name="Fields C.J."/>
        </authorList>
    </citation>
    <scope>NUCLEOTIDE SEQUENCE</scope>
    <source>
        <strain evidence="1">Niue_2</strain>
        <tissue evidence="1">Leaf</tissue>
    </source>
</reference>
<accession>A0A843WFD4</accession>
<evidence type="ECO:0000313" key="1">
    <source>
        <dbReference type="EMBL" id="MQM06177.1"/>
    </source>
</evidence>
<organism evidence="1 2">
    <name type="scientific">Colocasia esculenta</name>
    <name type="common">Wild taro</name>
    <name type="synonym">Arum esculentum</name>
    <dbReference type="NCBI Taxonomy" id="4460"/>
    <lineage>
        <taxon>Eukaryota</taxon>
        <taxon>Viridiplantae</taxon>
        <taxon>Streptophyta</taxon>
        <taxon>Embryophyta</taxon>
        <taxon>Tracheophyta</taxon>
        <taxon>Spermatophyta</taxon>
        <taxon>Magnoliopsida</taxon>
        <taxon>Liliopsida</taxon>
        <taxon>Araceae</taxon>
        <taxon>Aroideae</taxon>
        <taxon>Colocasieae</taxon>
        <taxon>Colocasia</taxon>
    </lineage>
</organism>
<dbReference type="Proteomes" id="UP000652761">
    <property type="component" value="Unassembled WGS sequence"/>
</dbReference>
<dbReference type="AlphaFoldDB" id="A0A843WFD4"/>
<evidence type="ECO:0000313" key="2">
    <source>
        <dbReference type="Proteomes" id="UP000652761"/>
    </source>
</evidence>
<sequence length="74" mass="8509">MTDAAMDSGEKVFWRIEAEKGVKALKKFDAGRREELQTCRESMSESLGHRLRQPDERGKIKQVVVFNEEIVVIT</sequence>
<proteinExistence type="predicted"/>
<gene>
    <name evidence="1" type="ORF">Taro_038998</name>
</gene>
<dbReference type="EMBL" id="NMUH01003558">
    <property type="protein sequence ID" value="MQM06177.1"/>
    <property type="molecule type" value="Genomic_DNA"/>
</dbReference>
<protein>
    <submittedName>
        <fullName evidence="1">Uncharacterized protein</fullName>
    </submittedName>
</protein>
<name>A0A843WFD4_COLES</name>
<keyword evidence="2" id="KW-1185">Reference proteome</keyword>
<comment type="caution">
    <text evidence="1">The sequence shown here is derived from an EMBL/GenBank/DDBJ whole genome shotgun (WGS) entry which is preliminary data.</text>
</comment>